<dbReference type="EMBL" id="JADNRY010000001">
    <property type="protein sequence ID" value="KAF9078289.1"/>
    <property type="molecule type" value="Genomic_DNA"/>
</dbReference>
<dbReference type="AlphaFoldDB" id="A0A9P5UGD4"/>
<keyword evidence="2" id="KW-1185">Reference proteome</keyword>
<evidence type="ECO:0000313" key="1">
    <source>
        <dbReference type="EMBL" id="KAF9078289.1"/>
    </source>
</evidence>
<name>A0A9P5UGD4_9AGAR</name>
<reference evidence="1" key="1">
    <citation type="submission" date="2020-11" db="EMBL/GenBank/DDBJ databases">
        <authorList>
            <consortium name="DOE Joint Genome Institute"/>
            <person name="Ahrendt S."/>
            <person name="Riley R."/>
            <person name="Andreopoulos W."/>
            <person name="Labutti K."/>
            <person name="Pangilinan J."/>
            <person name="Ruiz-Duenas F.J."/>
            <person name="Barrasa J.M."/>
            <person name="Sanchez-Garcia M."/>
            <person name="Camarero S."/>
            <person name="Miyauchi S."/>
            <person name="Serrano A."/>
            <person name="Linde D."/>
            <person name="Babiker R."/>
            <person name="Drula E."/>
            <person name="Ayuso-Fernandez I."/>
            <person name="Pacheco R."/>
            <person name="Padilla G."/>
            <person name="Ferreira P."/>
            <person name="Barriuso J."/>
            <person name="Kellner H."/>
            <person name="Castanera R."/>
            <person name="Alfaro M."/>
            <person name="Ramirez L."/>
            <person name="Pisabarro A.G."/>
            <person name="Kuo A."/>
            <person name="Tritt A."/>
            <person name="Lipzen A."/>
            <person name="He G."/>
            <person name="Yan M."/>
            <person name="Ng V."/>
            <person name="Cullen D."/>
            <person name="Martin F."/>
            <person name="Rosso M.-N."/>
            <person name="Henrissat B."/>
            <person name="Hibbett D."/>
            <person name="Martinez A.T."/>
            <person name="Grigoriev I.V."/>
        </authorList>
    </citation>
    <scope>NUCLEOTIDE SEQUENCE</scope>
    <source>
        <strain evidence="1">AH 40177</strain>
    </source>
</reference>
<gene>
    <name evidence="1" type="ORF">BDP27DRAFT_1233</name>
</gene>
<accession>A0A9P5UGD4</accession>
<evidence type="ECO:0000313" key="2">
    <source>
        <dbReference type="Proteomes" id="UP000772434"/>
    </source>
</evidence>
<organism evidence="1 2">
    <name type="scientific">Rhodocollybia butyracea</name>
    <dbReference type="NCBI Taxonomy" id="206335"/>
    <lineage>
        <taxon>Eukaryota</taxon>
        <taxon>Fungi</taxon>
        <taxon>Dikarya</taxon>
        <taxon>Basidiomycota</taxon>
        <taxon>Agaricomycotina</taxon>
        <taxon>Agaricomycetes</taxon>
        <taxon>Agaricomycetidae</taxon>
        <taxon>Agaricales</taxon>
        <taxon>Marasmiineae</taxon>
        <taxon>Omphalotaceae</taxon>
        <taxon>Rhodocollybia</taxon>
    </lineage>
</organism>
<comment type="caution">
    <text evidence="1">The sequence shown here is derived from an EMBL/GenBank/DDBJ whole genome shotgun (WGS) entry which is preliminary data.</text>
</comment>
<proteinExistence type="predicted"/>
<dbReference type="OrthoDB" id="2999415at2759"/>
<protein>
    <submittedName>
        <fullName evidence="1">Uncharacterized protein</fullName>
    </submittedName>
</protein>
<sequence>MSLVRSANARLAFLRQCSQIDISFMKPVILDEETIKTPFLYSYLLLLSSIQMRRIMKSPITPVLFRHMHDSLNRSLATVQAIIRVSEPTELFGKPSVIAGVHQDLIRLSLDIVNEVQYEQSSLSALSDFDPKQDIYQSGADVYMNRIGSSLIHARVLFAEYAEFAALALPSTGPEVEVYELPGVMVTMKSIRTIVSMFDENLVVMDVLNEITNGWPYQE</sequence>
<dbReference type="Proteomes" id="UP000772434">
    <property type="component" value="Unassembled WGS sequence"/>
</dbReference>